<comment type="caution">
    <text evidence="2">The sequence shown here is derived from an EMBL/GenBank/DDBJ whole genome shotgun (WGS) entry which is preliminary data.</text>
</comment>
<dbReference type="EMBL" id="JACCJB010000009">
    <property type="protein sequence ID" value="KAF6224346.1"/>
    <property type="molecule type" value="Genomic_DNA"/>
</dbReference>
<proteinExistence type="predicted"/>
<accession>A0A8H6FDR8</accession>
<dbReference type="GeneID" id="59339313"/>
<name>A0A8H6FDR8_9LECA</name>
<evidence type="ECO:0000313" key="3">
    <source>
        <dbReference type="Proteomes" id="UP000593566"/>
    </source>
</evidence>
<protein>
    <submittedName>
        <fullName evidence="2">Uncharacterized protein</fullName>
    </submittedName>
</protein>
<keyword evidence="3" id="KW-1185">Reference proteome</keyword>
<dbReference type="RefSeq" id="XP_037153406.1">
    <property type="nucleotide sequence ID" value="XM_037301772.1"/>
</dbReference>
<evidence type="ECO:0000313" key="2">
    <source>
        <dbReference type="EMBL" id="KAF6224346.1"/>
    </source>
</evidence>
<dbReference type="AlphaFoldDB" id="A0A8H6FDR8"/>
<evidence type="ECO:0000256" key="1">
    <source>
        <dbReference type="SAM" id="MobiDB-lite"/>
    </source>
</evidence>
<feature type="compositionally biased region" description="Gly residues" evidence="1">
    <location>
        <begin position="63"/>
        <end position="89"/>
    </location>
</feature>
<reference evidence="2 3" key="1">
    <citation type="journal article" date="2020" name="Genomics">
        <title>Complete, high-quality genomes from long-read metagenomic sequencing of two wolf lichen thalli reveals enigmatic genome architecture.</title>
        <authorList>
            <person name="McKenzie S.K."/>
            <person name="Walston R.F."/>
            <person name="Allen J.L."/>
        </authorList>
    </citation>
    <scope>NUCLEOTIDE SEQUENCE [LARGE SCALE GENOMIC DNA]</scope>
    <source>
        <strain evidence="2">WasteWater1</strain>
    </source>
</reference>
<organism evidence="2 3">
    <name type="scientific">Letharia lupina</name>
    <dbReference type="NCBI Taxonomy" id="560253"/>
    <lineage>
        <taxon>Eukaryota</taxon>
        <taxon>Fungi</taxon>
        <taxon>Dikarya</taxon>
        <taxon>Ascomycota</taxon>
        <taxon>Pezizomycotina</taxon>
        <taxon>Lecanoromycetes</taxon>
        <taxon>OSLEUM clade</taxon>
        <taxon>Lecanoromycetidae</taxon>
        <taxon>Lecanorales</taxon>
        <taxon>Lecanorineae</taxon>
        <taxon>Parmeliaceae</taxon>
        <taxon>Letharia</taxon>
    </lineage>
</organism>
<sequence>MPRGGEYDDGPTVASDNAIESGENKIAGAPEGDSDEPVSSGVDRSGKAAPLPEGISEMKDAPGSGGGSQGVTPGGGEKTTGGGSGKGGN</sequence>
<feature type="region of interest" description="Disordered" evidence="1">
    <location>
        <begin position="1"/>
        <end position="89"/>
    </location>
</feature>
<dbReference type="Proteomes" id="UP000593566">
    <property type="component" value="Unassembled WGS sequence"/>
</dbReference>
<gene>
    <name evidence="2" type="ORF">HO133_010923</name>
</gene>